<dbReference type="InterPro" id="IPR036291">
    <property type="entry name" value="NAD(P)-bd_dom_sf"/>
</dbReference>
<dbReference type="Pfam" id="PF00106">
    <property type="entry name" value="adh_short"/>
    <property type="match status" value="1"/>
</dbReference>
<name>A0A9J6R9X4_9BACI</name>
<evidence type="ECO:0000313" key="7">
    <source>
        <dbReference type="Proteomes" id="UP001084197"/>
    </source>
</evidence>
<dbReference type="InterPro" id="IPR020904">
    <property type="entry name" value="Sc_DH/Rdtase_CS"/>
</dbReference>
<dbReference type="InterPro" id="IPR002347">
    <property type="entry name" value="SDR_fam"/>
</dbReference>
<accession>A0A9J6R9X4</accession>
<evidence type="ECO:0000256" key="1">
    <source>
        <dbReference type="ARBA" id="ARBA00004496"/>
    </source>
</evidence>
<keyword evidence="5 6" id="KW-0560">Oxidoreductase</keyword>
<reference evidence="6" key="1">
    <citation type="submission" date="2022-11" db="EMBL/GenBank/DDBJ databases">
        <title>WGS of Natronobacillus azotifigens 24KS-1, an anaerobic diazotrophic haloalkaliphile from soda-rich habitats.</title>
        <authorList>
            <person name="Sorokin D.Y."/>
            <person name="Merkel A.Y."/>
        </authorList>
    </citation>
    <scope>NUCLEOTIDE SEQUENCE</scope>
    <source>
        <strain evidence="6">24KS-1</strain>
    </source>
</reference>
<evidence type="ECO:0000256" key="5">
    <source>
        <dbReference type="ARBA" id="ARBA00023002"/>
    </source>
</evidence>
<dbReference type="EC" id="1.1.1.320" evidence="6"/>
<comment type="subcellular location">
    <subcellularLocation>
        <location evidence="1">Cytoplasm</location>
    </subcellularLocation>
</comment>
<dbReference type="Proteomes" id="UP001084197">
    <property type="component" value="Unassembled WGS sequence"/>
</dbReference>
<dbReference type="EMBL" id="JAPRAT010000003">
    <property type="protein sequence ID" value="MCZ0702065.1"/>
    <property type="molecule type" value="Genomic_DNA"/>
</dbReference>
<dbReference type="PRINTS" id="PR00081">
    <property type="entry name" value="GDHRDH"/>
</dbReference>
<dbReference type="GO" id="GO:0006729">
    <property type="term" value="P:tetrahydrobiopterin biosynthetic process"/>
    <property type="evidence" value="ECO:0007669"/>
    <property type="project" value="TreeGrafter"/>
</dbReference>
<dbReference type="GO" id="GO:0004757">
    <property type="term" value="F:sepiapterin reductase (NADP+) activity"/>
    <property type="evidence" value="ECO:0007669"/>
    <property type="project" value="TreeGrafter"/>
</dbReference>
<evidence type="ECO:0000313" key="6">
    <source>
        <dbReference type="EMBL" id="MCZ0702065.1"/>
    </source>
</evidence>
<dbReference type="RefSeq" id="WP_268778834.1">
    <property type="nucleotide sequence ID" value="NZ_JAPRAT010000003.1"/>
</dbReference>
<dbReference type="PROSITE" id="PS00061">
    <property type="entry name" value="ADH_SHORT"/>
    <property type="match status" value="1"/>
</dbReference>
<dbReference type="NCBIfam" id="NF005381">
    <property type="entry name" value="PRK06924.1"/>
    <property type="match status" value="1"/>
</dbReference>
<organism evidence="6 7">
    <name type="scientific">Natronobacillus azotifigens</name>
    <dbReference type="NCBI Taxonomy" id="472978"/>
    <lineage>
        <taxon>Bacteria</taxon>
        <taxon>Bacillati</taxon>
        <taxon>Bacillota</taxon>
        <taxon>Bacilli</taxon>
        <taxon>Bacillales</taxon>
        <taxon>Bacillaceae</taxon>
        <taxon>Natronobacillus</taxon>
    </lineage>
</organism>
<evidence type="ECO:0000256" key="3">
    <source>
        <dbReference type="ARBA" id="ARBA00022490"/>
    </source>
</evidence>
<dbReference type="SUPFAM" id="SSF51735">
    <property type="entry name" value="NAD(P)-binding Rossmann-fold domains"/>
    <property type="match status" value="1"/>
</dbReference>
<dbReference type="AlphaFoldDB" id="A0A9J6R9X4"/>
<sequence>MNYAIITGTSKGLGASIAENFLANEVNVIGIARHVNKELEELASQEGTTYQHFCCDLTDVDQLRNTFSKITTQVFTNKTSYVYLINNAATVNPIDTANNHKLEEVQTHMQINTIAPMMTTSLLLKEANQNNTQVIIANVSSGAADRSTFGWSAYGASKAGLNRYTETVALEQKALGTNHKVILLDPSIMDTEMQGDIRSATKEQFEEIEQFKKFKEEDMLRDTAIVAGAFFDVLKDVKNIENGKYYRINDLLS</sequence>
<dbReference type="InterPro" id="IPR051721">
    <property type="entry name" value="Biopterin_syn/organic_redct"/>
</dbReference>
<protein>
    <submittedName>
        <fullName evidence="6">(S)-benzoin forming benzil reductase</fullName>
        <ecNumber evidence="6">1.1.1.320</ecNumber>
    </submittedName>
</protein>
<keyword evidence="7" id="KW-1185">Reference proteome</keyword>
<keyword evidence="3" id="KW-0963">Cytoplasm</keyword>
<comment type="similarity">
    <text evidence="2">Belongs to the short-chain dehydrogenases/reductases (SDR) family.</text>
</comment>
<dbReference type="PANTHER" id="PTHR44085">
    <property type="entry name" value="SEPIAPTERIN REDUCTASE"/>
    <property type="match status" value="1"/>
</dbReference>
<keyword evidence="4" id="KW-0521">NADP</keyword>
<gene>
    <name evidence="6" type="ORF">OWO01_02430</name>
</gene>
<evidence type="ECO:0000256" key="2">
    <source>
        <dbReference type="ARBA" id="ARBA00006484"/>
    </source>
</evidence>
<evidence type="ECO:0000256" key="4">
    <source>
        <dbReference type="ARBA" id="ARBA00022857"/>
    </source>
</evidence>
<proteinExistence type="inferred from homology"/>
<dbReference type="Gene3D" id="3.40.50.720">
    <property type="entry name" value="NAD(P)-binding Rossmann-like Domain"/>
    <property type="match status" value="1"/>
</dbReference>
<comment type="caution">
    <text evidence="6">The sequence shown here is derived from an EMBL/GenBank/DDBJ whole genome shotgun (WGS) entry which is preliminary data.</text>
</comment>
<dbReference type="PANTHER" id="PTHR44085:SF2">
    <property type="entry name" value="SEPIAPTERIN REDUCTASE"/>
    <property type="match status" value="1"/>
</dbReference>
<dbReference type="GO" id="GO:0005737">
    <property type="term" value="C:cytoplasm"/>
    <property type="evidence" value="ECO:0007669"/>
    <property type="project" value="UniProtKB-SubCell"/>
</dbReference>